<dbReference type="eggNOG" id="ENOG502STXW">
    <property type="taxonomic scope" value="Eukaryota"/>
</dbReference>
<dbReference type="EMBL" id="AQGS01000023">
    <property type="protein sequence ID" value="EPS45142.1"/>
    <property type="molecule type" value="Genomic_DNA"/>
</dbReference>
<dbReference type="AlphaFoldDB" id="S8CBR8"/>
<proteinExistence type="predicted"/>
<gene>
    <name evidence="2" type="ORF">H072_888</name>
</gene>
<evidence type="ECO:0000313" key="2">
    <source>
        <dbReference type="EMBL" id="EPS45142.1"/>
    </source>
</evidence>
<reference evidence="3" key="2">
    <citation type="submission" date="2013-04" db="EMBL/GenBank/DDBJ databases">
        <title>Genomic mechanisms accounting for the adaptation to parasitism in nematode-trapping fungi.</title>
        <authorList>
            <person name="Ahren D.G."/>
        </authorList>
    </citation>
    <scope>NUCLEOTIDE SEQUENCE [LARGE SCALE GENOMIC DNA]</scope>
    <source>
        <strain evidence="3">CBS 200.50</strain>
    </source>
</reference>
<dbReference type="Proteomes" id="UP000015100">
    <property type="component" value="Unassembled WGS sequence"/>
</dbReference>
<evidence type="ECO:0000313" key="3">
    <source>
        <dbReference type="Proteomes" id="UP000015100"/>
    </source>
</evidence>
<dbReference type="STRING" id="1284197.S8CBR8"/>
<dbReference type="HOGENOM" id="CLU_1030666_0_0_1"/>
<feature type="region of interest" description="Disordered" evidence="1">
    <location>
        <begin position="25"/>
        <end position="44"/>
    </location>
</feature>
<evidence type="ECO:0008006" key="4">
    <source>
        <dbReference type="Google" id="ProtNLM"/>
    </source>
</evidence>
<accession>S8CBR8</accession>
<evidence type="ECO:0000256" key="1">
    <source>
        <dbReference type="SAM" id="MobiDB-lite"/>
    </source>
</evidence>
<sequence length="270" mass="31010">MSSPPSQTFSPLDVGATVQYCSPSYSIPPPLTDPDPHPDPAPTISHPLTSYGDTCDLIVNLRNTKHEEQYLVSSAILQIVSPVWRRFIKPNGFADLRMTEVNGVRYPILDLHDDDFKCLTFLFDIVHFRPSQVPTHLTYYQLRNMAIVCDKYNCWPALSPWKDVWLNALVPDARLAGYEDWLFIATTCGFTHSEISALEWALVVESGSLSVCGSYFFRYDADDKHVVNCKLIPQPIIGMNLYDHQDFHYWDYINDRILFRFNNVQAKLRN</sequence>
<organism evidence="2 3">
    <name type="scientific">Dactylellina haptotyla (strain CBS 200.50)</name>
    <name type="common">Nematode-trapping fungus</name>
    <name type="synonym">Monacrosporium haptotylum</name>
    <dbReference type="NCBI Taxonomy" id="1284197"/>
    <lineage>
        <taxon>Eukaryota</taxon>
        <taxon>Fungi</taxon>
        <taxon>Dikarya</taxon>
        <taxon>Ascomycota</taxon>
        <taxon>Pezizomycotina</taxon>
        <taxon>Orbiliomycetes</taxon>
        <taxon>Orbiliales</taxon>
        <taxon>Orbiliaceae</taxon>
        <taxon>Dactylellina</taxon>
    </lineage>
</organism>
<comment type="caution">
    <text evidence="2">The sequence shown here is derived from an EMBL/GenBank/DDBJ whole genome shotgun (WGS) entry which is preliminary data.</text>
</comment>
<reference evidence="2 3" key="1">
    <citation type="journal article" date="2013" name="PLoS Genet.">
        <title>Genomic mechanisms accounting for the adaptation to parasitism in nematode-trapping fungi.</title>
        <authorList>
            <person name="Meerupati T."/>
            <person name="Andersson K.M."/>
            <person name="Friman E."/>
            <person name="Kumar D."/>
            <person name="Tunlid A."/>
            <person name="Ahren D."/>
        </authorList>
    </citation>
    <scope>NUCLEOTIDE SEQUENCE [LARGE SCALE GENOMIC DNA]</scope>
    <source>
        <strain evidence="2 3">CBS 200.50</strain>
    </source>
</reference>
<keyword evidence="3" id="KW-1185">Reference proteome</keyword>
<protein>
    <recommendedName>
        <fullName evidence="4">BTB domain-containing protein</fullName>
    </recommendedName>
</protein>
<dbReference type="OrthoDB" id="5275938at2759"/>
<name>S8CBR8_DACHA</name>